<dbReference type="AlphaFoldDB" id="A0AAD8ZSP3"/>
<evidence type="ECO:0000313" key="2">
    <source>
        <dbReference type="EMBL" id="KAK1802790.1"/>
    </source>
</evidence>
<feature type="compositionally biased region" description="Polar residues" evidence="1">
    <location>
        <begin position="274"/>
        <end position="286"/>
    </location>
</feature>
<evidence type="ECO:0000313" key="3">
    <source>
        <dbReference type="Proteomes" id="UP001239994"/>
    </source>
</evidence>
<comment type="caution">
    <text evidence="2">The sequence shown here is derived from an EMBL/GenBank/DDBJ whole genome shotgun (WGS) entry which is preliminary data.</text>
</comment>
<name>A0AAD8ZSP3_9TELE</name>
<accession>A0AAD8ZSP3</accession>
<feature type="compositionally biased region" description="Basic and acidic residues" evidence="1">
    <location>
        <begin position="212"/>
        <end position="228"/>
    </location>
</feature>
<feature type="non-terminal residue" evidence="2">
    <location>
        <position position="616"/>
    </location>
</feature>
<protein>
    <submittedName>
        <fullName evidence="2">Uncharacterized protein</fullName>
    </submittedName>
</protein>
<organism evidence="2 3">
    <name type="scientific">Electrophorus voltai</name>
    <dbReference type="NCBI Taxonomy" id="2609070"/>
    <lineage>
        <taxon>Eukaryota</taxon>
        <taxon>Metazoa</taxon>
        <taxon>Chordata</taxon>
        <taxon>Craniata</taxon>
        <taxon>Vertebrata</taxon>
        <taxon>Euteleostomi</taxon>
        <taxon>Actinopterygii</taxon>
        <taxon>Neopterygii</taxon>
        <taxon>Teleostei</taxon>
        <taxon>Ostariophysi</taxon>
        <taxon>Gymnotiformes</taxon>
        <taxon>Gymnotoidei</taxon>
        <taxon>Gymnotidae</taxon>
        <taxon>Electrophorus</taxon>
    </lineage>
</organism>
<sequence>ELEAIAGYKKLQVKFMRAVTMGTEGIDLILHGFSFCCVPPFKSSKTPTTEGCPGRKNGKGRREANVLPQLVQVPRVWGCPLDSRIGERGPGECDTGAEAGVSHDTTSDYRDWYNDFQSSESDDRECCDPQERPSFILASLHGLAAGEGPAAFYRDQLAHEDGYSEEESAGSYLEFTEGYVEYEERGGCSDVTLELDRGSDREEDLVMEVEGVPREELPSADDFTRSEDNEITAPNAPPKALPRARRSGAGKQPLVTTRAQAPTPKLRGGKRTSAPGTASQIGNTAGTLPHVHAPGSGQPPPTELAMNTAPQADIALVTASPEGSLLLTSQAAAWISGCWGEDHDRSSQPHQRRKRKKQTAPAKEGNHPGISCGEPSATEPGPMGSPCDSCPVEDVAVTGSRSASDTVKSAVDHRLSFGPVRPYWASPWERHGLCLSPSLVERAPLMVAPSLPCFLKHLTTLRWLHSAFDTEKRSGPNHNLYACSDDVEHSSMGKKVALQRHGWTQRHKSYVWQDNGAMAPICPSSVQHLSGNTFATLPPSGNRVMHPPVPRRPTVPSGIFPSPHAHKAILETSLPYPAVACHHCYINSHKHRTNMELYFDSDTTKVEAGYFFGPNS</sequence>
<keyword evidence="3" id="KW-1185">Reference proteome</keyword>
<gene>
    <name evidence="2" type="ORF">P4O66_021327</name>
</gene>
<dbReference type="Proteomes" id="UP001239994">
    <property type="component" value="Unassembled WGS sequence"/>
</dbReference>
<proteinExistence type="predicted"/>
<feature type="region of interest" description="Disordered" evidence="1">
    <location>
        <begin position="212"/>
        <end position="305"/>
    </location>
</feature>
<dbReference type="EMBL" id="JAROKS010000006">
    <property type="protein sequence ID" value="KAK1802790.1"/>
    <property type="molecule type" value="Genomic_DNA"/>
</dbReference>
<evidence type="ECO:0000256" key="1">
    <source>
        <dbReference type="SAM" id="MobiDB-lite"/>
    </source>
</evidence>
<reference evidence="2" key="1">
    <citation type="submission" date="2023-03" db="EMBL/GenBank/DDBJ databases">
        <title>Electrophorus voltai genome.</title>
        <authorList>
            <person name="Bian C."/>
        </authorList>
    </citation>
    <scope>NUCLEOTIDE SEQUENCE</scope>
    <source>
        <strain evidence="2">CB-2022</strain>
        <tissue evidence="2">Muscle</tissue>
    </source>
</reference>
<feature type="region of interest" description="Disordered" evidence="1">
    <location>
        <begin position="341"/>
        <end position="387"/>
    </location>
</feature>